<feature type="domain" description="RNase H type-1" evidence="1">
    <location>
        <begin position="1"/>
        <end position="55"/>
    </location>
</feature>
<sequence length="169" mass="19408">MLTGSIIYNALAHVARHDILVITAERRGVRLFWVQVHAGTTGNERADEIARNAVFKKKRVPDCDRFPLSFAKKAMRAVSLEEWQKRYAEGSTVEIIKCIFPRVKETYRILSRVQMTPLLAANHHRIRRILSIPTKVLAEEFAVLRMRLEQGPRSTARSERISEPSKGMQ</sequence>
<protein>
    <recommendedName>
        <fullName evidence="1">RNase H type-1 domain-containing protein</fullName>
    </recommendedName>
</protein>
<comment type="caution">
    <text evidence="2">The sequence shown here is derived from an EMBL/GenBank/DDBJ whole genome shotgun (WGS) entry which is preliminary data.</text>
</comment>
<dbReference type="OrthoDB" id="411823at2759"/>
<accession>A0A4C1V8E1</accession>
<evidence type="ECO:0000313" key="3">
    <source>
        <dbReference type="Proteomes" id="UP000299102"/>
    </source>
</evidence>
<dbReference type="EMBL" id="BGZK01000293">
    <property type="protein sequence ID" value="GBP34746.1"/>
    <property type="molecule type" value="Genomic_DNA"/>
</dbReference>
<evidence type="ECO:0000259" key="1">
    <source>
        <dbReference type="PROSITE" id="PS50879"/>
    </source>
</evidence>
<dbReference type="Proteomes" id="UP000299102">
    <property type="component" value="Unassembled WGS sequence"/>
</dbReference>
<dbReference type="Gene3D" id="3.30.420.10">
    <property type="entry name" value="Ribonuclease H-like superfamily/Ribonuclease H"/>
    <property type="match status" value="1"/>
</dbReference>
<keyword evidence="3" id="KW-1185">Reference proteome</keyword>
<name>A0A4C1V8E1_EUMVA</name>
<proteinExistence type="predicted"/>
<dbReference type="InterPro" id="IPR002156">
    <property type="entry name" value="RNaseH_domain"/>
</dbReference>
<dbReference type="AlphaFoldDB" id="A0A4C1V8E1"/>
<reference evidence="2 3" key="1">
    <citation type="journal article" date="2019" name="Commun. Biol.">
        <title>The bagworm genome reveals a unique fibroin gene that provides high tensile strength.</title>
        <authorList>
            <person name="Kono N."/>
            <person name="Nakamura H."/>
            <person name="Ohtoshi R."/>
            <person name="Tomita M."/>
            <person name="Numata K."/>
            <person name="Arakawa K."/>
        </authorList>
    </citation>
    <scope>NUCLEOTIDE SEQUENCE [LARGE SCALE GENOMIC DNA]</scope>
</reference>
<dbReference type="InterPro" id="IPR012337">
    <property type="entry name" value="RNaseH-like_sf"/>
</dbReference>
<organism evidence="2 3">
    <name type="scientific">Eumeta variegata</name>
    <name type="common">Bagworm moth</name>
    <name type="synonym">Eumeta japonica</name>
    <dbReference type="NCBI Taxonomy" id="151549"/>
    <lineage>
        <taxon>Eukaryota</taxon>
        <taxon>Metazoa</taxon>
        <taxon>Ecdysozoa</taxon>
        <taxon>Arthropoda</taxon>
        <taxon>Hexapoda</taxon>
        <taxon>Insecta</taxon>
        <taxon>Pterygota</taxon>
        <taxon>Neoptera</taxon>
        <taxon>Endopterygota</taxon>
        <taxon>Lepidoptera</taxon>
        <taxon>Glossata</taxon>
        <taxon>Ditrysia</taxon>
        <taxon>Tineoidea</taxon>
        <taxon>Psychidae</taxon>
        <taxon>Oiketicinae</taxon>
        <taxon>Eumeta</taxon>
    </lineage>
</organism>
<gene>
    <name evidence="2" type="ORF">EVAR_25750_1</name>
</gene>
<evidence type="ECO:0000313" key="2">
    <source>
        <dbReference type="EMBL" id="GBP34746.1"/>
    </source>
</evidence>
<dbReference type="PROSITE" id="PS50879">
    <property type="entry name" value="RNASE_H_1"/>
    <property type="match status" value="1"/>
</dbReference>
<dbReference type="InterPro" id="IPR036397">
    <property type="entry name" value="RNaseH_sf"/>
</dbReference>
<dbReference type="GO" id="GO:0004523">
    <property type="term" value="F:RNA-DNA hybrid ribonuclease activity"/>
    <property type="evidence" value="ECO:0007669"/>
    <property type="project" value="InterPro"/>
</dbReference>
<dbReference type="SUPFAM" id="SSF53098">
    <property type="entry name" value="Ribonuclease H-like"/>
    <property type="match status" value="1"/>
</dbReference>
<dbReference type="GO" id="GO:0003676">
    <property type="term" value="F:nucleic acid binding"/>
    <property type="evidence" value="ECO:0007669"/>
    <property type="project" value="InterPro"/>
</dbReference>